<keyword evidence="1" id="KW-0812">Transmembrane</keyword>
<dbReference type="InterPro" id="IPR025565">
    <property type="entry name" value="DUF4328"/>
</dbReference>
<gene>
    <name evidence="3" type="ORF">FB388_7558</name>
</gene>
<keyword evidence="4" id="KW-1185">Reference proteome</keyword>
<proteinExistence type="predicted"/>
<dbReference type="RefSeq" id="WP_246122783.1">
    <property type="nucleotide sequence ID" value="NZ_VFPH01000003.1"/>
</dbReference>
<evidence type="ECO:0000256" key="1">
    <source>
        <dbReference type="SAM" id="Phobius"/>
    </source>
</evidence>
<accession>A0A543FQI4</accession>
<name>A0A543FQI4_9PSEU</name>
<keyword evidence="1" id="KW-0472">Membrane</keyword>
<comment type="caution">
    <text evidence="3">The sequence shown here is derived from an EMBL/GenBank/DDBJ whole genome shotgun (WGS) entry which is preliminary data.</text>
</comment>
<protein>
    <submittedName>
        <fullName evidence="3">Uncharacterized protein DUF4328</fullName>
    </submittedName>
</protein>
<organism evidence="3 4">
    <name type="scientific">Pseudonocardia cypriaca</name>
    <dbReference type="NCBI Taxonomy" id="882449"/>
    <lineage>
        <taxon>Bacteria</taxon>
        <taxon>Bacillati</taxon>
        <taxon>Actinomycetota</taxon>
        <taxon>Actinomycetes</taxon>
        <taxon>Pseudonocardiales</taxon>
        <taxon>Pseudonocardiaceae</taxon>
        <taxon>Pseudonocardia</taxon>
    </lineage>
</organism>
<dbReference type="Proteomes" id="UP000319818">
    <property type="component" value="Unassembled WGS sequence"/>
</dbReference>
<reference evidence="3 4" key="1">
    <citation type="submission" date="2019-06" db="EMBL/GenBank/DDBJ databases">
        <title>Sequencing the genomes of 1000 actinobacteria strains.</title>
        <authorList>
            <person name="Klenk H.-P."/>
        </authorList>
    </citation>
    <scope>NUCLEOTIDE SEQUENCE [LARGE SCALE GENOMIC DNA]</scope>
    <source>
        <strain evidence="3 4">DSM 45511</strain>
    </source>
</reference>
<evidence type="ECO:0000259" key="2">
    <source>
        <dbReference type="Pfam" id="PF14219"/>
    </source>
</evidence>
<dbReference type="EMBL" id="VFPH01000003">
    <property type="protein sequence ID" value="TQM36105.1"/>
    <property type="molecule type" value="Genomic_DNA"/>
</dbReference>
<keyword evidence="1" id="KW-1133">Transmembrane helix</keyword>
<evidence type="ECO:0000313" key="4">
    <source>
        <dbReference type="Proteomes" id="UP000319818"/>
    </source>
</evidence>
<feature type="transmembrane region" description="Helical" evidence="1">
    <location>
        <begin position="257"/>
        <end position="278"/>
    </location>
</feature>
<sequence length="319" mass="33675">MGPPCPRCGRQAPAGGGPFCPFCGRYLAALRWVAEPPPSATPPRQVPPRARYTGPPRYRLLPRWGFPLGPWTPSDPEPERPDPLVGARTILGSLVPLLWATAAVALLAAGAEVWRYVLLLASRDGALRAETVAASDALVASAGTVAPILTVVVGVLMVLWTVRAAQAAGEHAQVRPSRSTRMIVLGWLVPGLNLSVPGSVLAEIEHSAIGLPAERRPRPSRQVLVWWALWAASAVLTAVVLLWSLRTGVQARADGVVLHAVLDLLAAVTAGVTARLVLRLTRLLAPAAPRRREVLLRVGSASTAPEQPKGLSAPTVSTA</sequence>
<feature type="transmembrane region" description="Helical" evidence="1">
    <location>
        <begin position="224"/>
        <end position="245"/>
    </location>
</feature>
<feature type="transmembrane region" description="Helical" evidence="1">
    <location>
        <begin position="137"/>
        <end position="162"/>
    </location>
</feature>
<evidence type="ECO:0000313" key="3">
    <source>
        <dbReference type="EMBL" id="TQM36105.1"/>
    </source>
</evidence>
<dbReference type="Pfam" id="PF14219">
    <property type="entry name" value="DUF4328"/>
    <property type="match status" value="1"/>
</dbReference>
<dbReference type="AlphaFoldDB" id="A0A543FQI4"/>
<feature type="domain" description="DUF4328" evidence="2">
    <location>
        <begin position="123"/>
        <end position="282"/>
    </location>
</feature>
<feature type="transmembrane region" description="Helical" evidence="1">
    <location>
        <begin position="97"/>
        <end position="117"/>
    </location>
</feature>